<feature type="transmembrane region" description="Helical" evidence="11">
    <location>
        <begin position="23"/>
        <end position="41"/>
    </location>
</feature>
<protein>
    <recommendedName>
        <fullName evidence="9">Protein translocase subunit SecY</fullName>
    </recommendedName>
</protein>
<evidence type="ECO:0000256" key="4">
    <source>
        <dbReference type="ARBA" id="ARBA00022692"/>
    </source>
</evidence>
<comment type="subcellular location">
    <subcellularLocation>
        <location evidence="1">Membrane</location>
        <topology evidence="1">Multi-pass membrane protein</topology>
    </subcellularLocation>
</comment>
<keyword evidence="6 11" id="KW-1133">Transmembrane helix</keyword>
<feature type="transmembrane region" description="Helical" evidence="11">
    <location>
        <begin position="75"/>
        <end position="98"/>
    </location>
</feature>
<organism evidence="12 13">
    <name type="scientific">OM182 bacterium BACL3 MAG-120924-bin41</name>
    <dbReference type="NCBI Taxonomy" id="1655632"/>
    <lineage>
        <taxon>Bacteria</taxon>
        <taxon>Pseudomonadati</taxon>
        <taxon>Pseudomonadota</taxon>
        <taxon>Gammaproteobacteria</taxon>
        <taxon>OMG group</taxon>
        <taxon>OM182 clade</taxon>
    </lineage>
</organism>
<gene>
    <name evidence="12" type="primary">secY</name>
    <name evidence="12" type="ORF">ABS30_06920</name>
</gene>
<evidence type="ECO:0000313" key="12">
    <source>
        <dbReference type="EMBL" id="KRP27934.1"/>
    </source>
</evidence>
<dbReference type="GO" id="GO:0015031">
    <property type="term" value="P:protein transport"/>
    <property type="evidence" value="ECO:0007669"/>
    <property type="project" value="UniProtKB-KW"/>
</dbReference>
<dbReference type="Proteomes" id="UP000052138">
    <property type="component" value="Unassembled WGS sequence"/>
</dbReference>
<comment type="caution">
    <text evidence="12">The sequence shown here is derived from an EMBL/GenBank/DDBJ whole genome shotgun (WGS) entry which is preliminary data.</text>
</comment>
<dbReference type="GO" id="GO:0016020">
    <property type="term" value="C:membrane"/>
    <property type="evidence" value="ECO:0007669"/>
    <property type="project" value="UniProtKB-SubCell"/>
</dbReference>
<proteinExistence type="inferred from homology"/>
<feature type="transmembrane region" description="Helical" evidence="11">
    <location>
        <begin position="260"/>
        <end position="285"/>
    </location>
</feature>
<name>A0A0R2X2I4_9GAMM</name>
<evidence type="ECO:0000256" key="3">
    <source>
        <dbReference type="ARBA" id="ARBA00022448"/>
    </source>
</evidence>
<dbReference type="FunFam" id="1.10.3370.10:FF:000001">
    <property type="entry name" value="Preprotein translocase subunit SecY"/>
    <property type="match status" value="1"/>
</dbReference>
<feature type="transmembrane region" description="Helical" evidence="11">
    <location>
        <begin position="181"/>
        <end position="198"/>
    </location>
</feature>
<feature type="transmembrane region" description="Helical" evidence="11">
    <location>
        <begin position="119"/>
        <end position="144"/>
    </location>
</feature>
<dbReference type="HAMAP" id="MF_01465">
    <property type="entry name" value="SecY"/>
    <property type="match status" value="1"/>
</dbReference>
<dbReference type="InterPro" id="IPR023201">
    <property type="entry name" value="SecY_dom_sf"/>
</dbReference>
<keyword evidence="7" id="KW-0811">Translocation</keyword>
<dbReference type="NCBIfam" id="TIGR00967">
    <property type="entry name" value="3a0501s007"/>
    <property type="match status" value="1"/>
</dbReference>
<dbReference type="InterPro" id="IPR030659">
    <property type="entry name" value="SecY_CS"/>
</dbReference>
<dbReference type="PROSITE" id="PS00755">
    <property type="entry name" value="SECY_1"/>
    <property type="match status" value="1"/>
</dbReference>
<keyword evidence="8 11" id="KW-0472">Membrane</keyword>
<feature type="non-terminal residue" evidence="12">
    <location>
        <position position="318"/>
    </location>
</feature>
<comment type="similarity">
    <text evidence="2 10">Belongs to the SecY/SEC61-alpha family.</text>
</comment>
<evidence type="ECO:0000256" key="10">
    <source>
        <dbReference type="RuleBase" id="RU004349"/>
    </source>
</evidence>
<evidence type="ECO:0000256" key="11">
    <source>
        <dbReference type="SAM" id="Phobius"/>
    </source>
</evidence>
<dbReference type="InterPro" id="IPR002208">
    <property type="entry name" value="SecY/SEC61-alpha"/>
</dbReference>
<keyword evidence="3" id="KW-0813">Transport</keyword>
<dbReference type="SUPFAM" id="SSF103491">
    <property type="entry name" value="Preprotein translocase SecY subunit"/>
    <property type="match status" value="1"/>
</dbReference>
<dbReference type="PANTHER" id="PTHR10906">
    <property type="entry name" value="SECY/SEC61-ALPHA FAMILY MEMBER"/>
    <property type="match status" value="1"/>
</dbReference>
<feature type="transmembrane region" description="Helical" evidence="11">
    <location>
        <begin position="210"/>
        <end position="232"/>
    </location>
</feature>
<dbReference type="EMBL" id="LIDJ01000210">
    <property type="protein sequence ID" value="KRP27934.1"/>
    <property type="molecule type" value="Genomic_DNA"/>
</dbReference>
<dbReference type="PRINTS" id="PR00303">
    <property type="entry name" value="SECYTRNLCASE"/>
</dbReference>
<evidence type="ECO:0000256" key="6">
    <source>
        <dbReference type="ARBA" id="ARBA00022989"/>
    </source>
</evidence>
<accession>A0A0R2X2I4</accession>
<keyword evidence="5" id="KW-0653">Protein transport</keyword>
<keyword evidence="4 11" id="KW-0812">Transmembrane</keyword>
<evidence type="ECO:0000313" key="13">
    <source>
        <dbReference type="Proteomes" id="UP000052138"/>
    </source>
</evidence>
<sequence>MANKPNINPENIGAGLGELKSRLLFLLFAIFVYRIGTHIPVPGIDPLQLAAFFAQQEGTFTDMINMFGGGALERMSIVALGIMPYISASIIMQLLTAVSPHLDQLKKEGESGRRKISQYTRYGALALATIQGTGMAVGLLAPMAYNPGPAFTLTAVVSLVTGAMFMMWLGEQITEKGIGNGISMLIFAGIVAGFPAAIGTSLQQAYEGQINGVLLMVVGLIAIGVIAIIVYVERAQRRITVNYAKRQQGRKMYQAQASHLPLKINMAGVIPAIFASSILLFPASIAQWFGQADGSEWLAELAFLIGPGQPLYIIIFSA</sequence>
<feature type="transmembrane region" description="Helical" evidence="11">
    <location>
        <begin position="150"/>
        <end position="169"/>
    </location>
</feature>
<evidence type="ECO:0000256" key="2">
    <source>
        <dbReference type="ARBA" id="ARBA00005751"/>
    </source>
</evidence>
<reference evidence="12 13" key="1">
    <citation type="submission" date="2015-10" db="EMBL/GenBank/DDBJ databases">
        <title>Metagenome-Assembled Genomes uncover a global brackish microbiome.</title>
        <authorList>
            <person name="Hugerth L.W."/>
            <person name="Larsson J."/>
            <person name="Alneberg J."/>
            <person name="Lindh M.V."/>
            <person name="Legrand C."/>
            <person name="Pinhassi J."/>
            <person name="Andersson A.F."/>
        </authorList>
    </citation>
    <scope>NUCLEOTIDE SEQUENCE [LARGE SCALE GENOMIC DNA]</scope>
    <source>
        <strain evidence="12">BACL3 MAG-120924-bin41</strain>
    </source>
</reference>
<dbReference type="AlphaFoldDB" id="A0A0R2X2I4"/>
<evidence type="ECO:0000256" key="8">
    <source>
        <dbReference type="ARBA" id="ARBA00023136"/>
    </source>
</evidence>
<feature type="transmembrane region" description="Helical" evidence="11">
    <location>
        <begin position="297"/>
        <end position="316"/>
    </location>
</feature>
<evidence type="ECO:0000256" key="9">
    <source>
        <dbReference type="ARBA" id="ARBA00039733"/>
    </source>
</evidence>
<dbReference type="Gene3D" id="1.10.3370.10">
    <property type="entry name" value="SecY subunit domain"/>
    <property type="match status" value="1"/>
</dbReference>
<dbReference type="Pfam" id="PF00344">
    <property type="entry name" value="SecY"/>
    <property type="match status" value="1"/>
</dbReference>
<evidence type="ECO:0000256" key="1">
    <source>
        <dbReference type="ARBA" id="ARBA00004141"/>
    </source>
</evidence>
<evidence type="ECO:0000256" key="7">
    <source>
        <dbReference type="ARBA" id="ARBA00023010"/>
    </source>
</evidence>
<dbReference type="InterPro" id="IPR026593">
    <property type="entry name" value="SecY"/>
</dbReference>
<evidence type="ECO:0000256" key="5">
    <source>
        <dbReference type="ARBA" id="ARBA00022927"/>
    </source>
</evidence>